<dbReference type="Proteomes" id="UP000254543">
    <property type="component" value="Unassembled WGS sequence"/>
</dbReference>
<evidence type="ECO:0000313" key="3">
    <source>
        <dbReference type="Proteomes" id="UP000254543"/>
    </source>
</evidence>
<keyword evidence="1" id="KW-0812">Transmembrane</keyword>
<dbReference type="EMBL" id="UGHQ01000001">
    <property type="protein sequence ID" value="STO82641.1"/>
    <property type="molecule type" value="Genomic_DNA"/>
</dbReference>
<organism evidence="2 3">
    <name type="scientific">Helicobacter pylori</name>
    <name type="common">Campylobacter pylori</name>
    <dbReference type="NCBI Taxonomy" id="210"/>
    <lineage>
        <taxon>Bacteria</taxon>
        <taxon>Pseudomonadati</taxon>
        <taxon>Campylobacterota</taxon>
        <taxon>Epsilonproteobacteria</taxon>
        <taxon>Campylobacterales</taxon>
        <taxon>Helicobacteraceae</taxon>
        <taxon>Helicobacter</taxon>
    </lineage>
</organism>
<protein>
    <submittedName>
        <fullName evidence="2">GTPase</fullName>
    </submittedName>
</protein>
<accession>A0A377IQM3</accession>
<evidence type="ECO:0000256" key="1">
    <source>
        <dbReference type="SAM" id="Phobius"/>
    </source>
</evidence>
<reference evidence="2 3" key="1">
    <citation type="submission" date="2018-06" db="EMBL/GenBank/DDBJ databases">
        <authorList>
            <consortium name="Pathogen Informatics"/>
            <person name="Doyle S."/>
        </authorList>
    </citation>
    <scope>NUCLEOTIDE SEQUENCE [LARGE SCALE GENOMIC DNA]</scope>
    <source>
        <strain evidence="2 3">NCTC13338</strain>
    </source>
</reference>
<feature type="transmembrane region" description="Helical" evidence="1">
    <location>
        <begin position="357"/>
        <end position="378"/>
    </location>
</feature>
<evidence type="ECO:0000313" key="2">
    <source>
        <dbReference type="EMBL" id="STO82641.1"/>
    </source>
</evidence>
<keyword evidence="1" id="KW-1133">Transmembrane helix</keyword>
<keyword evidence="1" id="KW-0472">Membrane</keyword>
<gene>
    <name evidence="2" type="ORF">NCTC13338_00760</name>
</gene>
<sequence length="486" mass="55503">MLDVPGIEGSEQKVIDQISNATQKAHAIFYVTKTPNPPQKGEEGKRGTIEKIQRQLDSQTEVWTIYNKPINSPRALKDGLINENEKGSLKILNKEMKNILGKHYMGYKAVSAQMAFYGLSQALIPGTDFDKKKQKFLEIFKVEELLLYQSHFKLLAKFISEELLKNSRTKIIQSNCNKALKVVEELQKAIEITIEKQIDPMIKDMQEHQQEARFNLDRSKEKFISDLEKSAARKINQFKSDFRIEMHERIERGIGNDECKEIFNNELKQRETKLIEDIERRFKECEEQFRGSVGKNIKEFEERVQDSLAMLERIGIDSGNFDFNADFNMDNGIDTIGLFSSIGGLVLLLITPIVGEFALIAGVGLALVGIGKSIWGFFDSDYKKSQQKEAVNENLNKACEKIAENVKSRIESYKKGALGMIEKLNAGFNKLVDHYERMKGQLKEAHERLGYISNSIHLTISKQGACNEECNYLDSSKLLNFLMLTF</sequence>
<name>A0A377IQM3_HELPX</name>
<dbReference type="AlphaFoldDB" id="A0A377IQM3"/>
<proteinExistence type="predicted"/>